<dbReference type="AlphaFoldDB" id="A0A388JP09"/>
<dbReference type="GO" id="GO:0003964">
    <property type="term" value="F:RNA-directed DNA polymerase activity"/>
    <property type="evidence" value="ECO:0007669"/>
    <property type="project" value="UniProtKB-KW"/>
</dbReference>
<comment type="caution">
    <text evidence="9">The sequence shown here is derived from an EMBL/GenBank/DDBJ whole genome shotgun (WGS) entry which is preliminary data.</text>
</comment>
<gene>
    <name evidence="9" type="ORF">CBR_g49809</name>
</gene>
<evidence type="ECO:0000256" key="6">
    <source>
        <dbReference type="ARBA" id="ARBA00022801"/>
    </source>
</evidence>
<dbReference type="Pfam" id="PF13975">
    <property type="entry name" value="gag-asp_proteas"/>
    <property type="match status" value="1"/>
</dbReference>
<dbReference type="GO" id="GO:0004519">
    <property type="term" value="F:endonuclease activity"/>
    <property type="evidence" value="ECO:0007669"/>
    <property type="project" value="UniProtKB-KW"/>
</dbReference>
<protein>
    <recommendedName>
        <fullName evidence="1">RNA-directed DNA polymerase</fullName>
        <ecNumber evidence="1">2.7.7.49</ecNumber>
    </recommendedName>
</protein>
<dbReference type="Proteomes" id="UP000265515">
    <property type="component" value="Unassembled WGS sequence"/>
</dbReference>
<dbReference type="Gramene" id="GBG59549">
    <property type="protein sequence ID" value="GBG59549"/>
    <property type="gene ID" value="CBR_g49809"/>
</dbReference>
<keyword evidence="5" id="KW-0255">Endonuclease</keyword>
<dbReference type="FunFam" id="3.30.70.270:FF:000020">
    <property type="entry name" value="Transposon Tf2-6 polyprotein-like Protein"/>
    <property type="match status" value="1"/>
</dbReference>
<dbReference type="SUPFAM" id="SSF50630">
    <property type="entry name" value="Acid proteases"/>
    <property type="match status" value="1"/>
</dbReference>
<dbReference type="CDD" id="cd09274">
    <property type="entry name" value="RNase_HI_RT_Ty3"/>
    <property type="match status" value="1"/>
</dbReference>
<organism evidence="9 10">
    <name type="scientific">Chara braunii</name>
    <name type="common">Braun's stonewort</name>
    <dbReference type="NCBI Taxonomy" id="69332"/>
    <lineage>
        <taxon>Eukaryota</taxon>
        <taxon>Viridiplantae</taxon>
        <taxon>Streptophyta</taxon>
        <taxon>Charophyceae</taxon>
        <taxon>Charales</taxon>
        <taxon>Characeae</taxon>
        <taxon>Chara</taxon>
    </lineage>
</organism>
<evidence type="ECO:0000256" key="7">
    <source>
        <dbReference type="ARBA" id="ARBA00022918"/>
    </source>
</evidence>
<evidence type="ECO:0000256" key="5">
    <source>
        <dbReference type="ARBA" id="ARBA00022759"/>
    </source>
</evidence>
<dbReference type="InterPro" id="IPR043502">
    <property type="entry name" value="DNA/RNA_pol_sf"/>
</dbReference>
<keyword evidence="4" id="KW-0540">Nuclease</keyword>
<keyword evidence="7" id="KW-0695">RNA-directed DNA polymerase</keyword>
<reference evidence="9 10" key="1">
    <citation type="journal article" date="2018" name="Cell">
        <title>The Chara Genome: Secondary Complexity and Implications for Plant Terrestrialization.</title>
        <authorList>
            <person name="Nishiyama T."/>
            <person name="Sakayama H."/>
            <person name="Vries J.D."/>
            <person name="Buschmann H."/>
            <person name="Saint-Marcoux D."/>
            <person name="Ullrich K.K."/>
            <person name="Haas F.B."/>
            <person name="Vanderstraeten L."/>
            <person name="Becker D."/>
            <person name="Lang D."/>
            <person name="Vosolsobe S."/>
            <person name="Rombauts S."/>
            <person name="Wilhelmsson P.K.I."/>
            <person name="Janitza P."/>
            <person name="Kern R."/>
            <person name="Heyl A."/>
            <person name="Rumpler F."/>
            <person name="Villalobos L.I.A.C."/>
            <person name="Clay J.M."/>
            <person name="Skokan R."/>
            <person name="Toyoda A."/>
            <person name="Suzuki Y."/>
            <person name="Kagoshima H."/>
            <person name="Schijlen E."/>
            <person name="Tajeshwar N."/>
            <person name="Catarino B."/>
            <person name="Hetherington A.J."/>
            <person name="Saltykova A."/>
            <person name="Bonnot C."/>
            <person name="Breuninger H."/>
            <person name="Symeonidi A."/>
            <person name="Radhakrishnan G.V."/>
            <person name="Van Nieuwerburgh F."/>
            <person name="Deforce D."/>
            <person name="Chang C."/>
            <person name="Karol K.G."/>
            <person name="Hedrich R."/>
            <person name="Ulvskov P."/>
            <person name="Glockner G."/>
            <person name="Delwiche C.F."/>
            <person name="Petrasek J."/>
            <person name="Van de Peer Y."/>
            <person name="Friml J."/>
            <person name="Beilby M."/>
            <person name="Dolan L."/>
            <person name="Kohara Y."/>
            <person name="Sugano S."/>
            <person name="Fujiyama A."/>
            <person name="Delaux P.-M."/>
            <person name="Quint M."/>
            <person name="TheiBen G."/>
            <person name="Hagemann M."/>
            <person name="Harholt J."/>
            <person name="Dunand C."/>
            <person name="Zachgo S."/>
            <person name="Langdale J."/>
            <person name="Maumus F."/>
            <person name="Straeten D.V.D."/>
            <person name="Gould S.B."/>
            <person name="Rensing S.A."/>
        </authorList>
    </citation>
    <scope>NUCLEOTIDE SEQUENCE [LARGE SCALE GENOMIC DNA]</scope>
    <source>
        <strain evidence="9 10">S276</strain>
    </source>
</reference>
<dbReference type="CDD" id="cd00303">
    <property type="entry name" value="retropepsin_like"/>
    <property type="match status" value="1"/>
</dbReference>
<dbReference type="InterPro" id="IPR041373">
    <property type="entry name" value="RT_RNaseH"/>
</dbReference>
<evidence type="ECO:0000256" key="1">
    <source>
        <dbReference type="ARBA" id="ARBA00012493"/>
    </source>
</evidence>
<evidence type="ECO:0000259" key="8">
    <source>
        <dbReference type="PROSITE" id="PS50878"/>
    </source>
</evidence>
<dbReference type="SUPFAM" id="SSF56672">
    <property type="entry name" value="DNA/RNA polymerases"/>
    <property type="match status" value="1"/>
</dbReference>
<feature type="domain" description="Reverse transcriptase" evidence="8">
    <location>
        <begin position="212"/>
        <end position="391"/>
    </location>
</feature>
<dbReference type="EC" id="2.7.7.49" evidence="1"/>
<evidence type="ECO:0000256" key="4">
    <source>
        <dbReference type="ARBA" id="ARBA00022722"/>
    </source>
</evidence>
<dbReference type="CDD" id="cd01647">
    <property type="entry name" value="RT_LTR"/>
    <property type="match status" value="1"/>
</dbReference>
<keyword evidence="3" id="KW-0548">Nucleotidyltransferase</keyword>
<dbReference type="EMBL" id="BFEA01000005">
    <property type="protein sequence ID" value="GBG59549.1"/>
    <property type="molecule type" value="Genomic_DNA"/>
</dbReference>
<evidence type="ECO:0000313" key="10">
    <source>
        <dbReference type="Proteomes" id="UP000265515"/>
    </source>
</evidence>
<evidence type="ECO:0000256" key="2">
    <source>
        <dbReference type="ARBA" id="ARBA00022679"/>
    </source>
</evidence>
<dbReference type="GO" id="GO:0016787">
    <property type="term" value="F:hydrolase activity"/>
    <property type="evidence" value="ECO:0007669"/>
    <property type="project" value="UniProtKB-KW"/>
</dbReference>
<keyword evidence="2" id="KW-0808">Transferase</keyword>
<dbReference type="InterPro" id="IPR021109">
    <property type="entry name" value="Peptidase_aspartic_dom_sf"/>
</dbReference>
<keyword evidence="10" id="KW-1185">Reference proteome</keyword>
<evidence type="ECO:0000256" key="3">
    <source>
        <dbReference type="ARBA" id="ARBA00022695"/>
    </source>
</evidence>
<dbReference type="PANTHER" id="PTHR37984:SF5">
    <property type="entry name" value="PROTEIN NYNRIN-LIKE"/>
    <property type="match status" value="1"/>
</dbReference>
<sequence length="661" mass="75890">MAELRNYLHAAVPAPLMEDGVAVVDLREYIAKIEREYATQRYDDTDAPLLYVRIQIGKATCSAFIDCGATRNYISQDFMTRAGLGPRVRRKSQPTQVTLAVGRTHKSIDQCIGSIPVYFAPLAREAVSFDVLDTRFDMILGMSWLRSEDHPVNFYRRTVHGDVFEAPAGIVPNRPIRHEIILEDGAVPPRGCIYRMSEEELEVLRTQLDDLIEKGWIRPSCSPYGAPVLFVRKKNKELRLCIDYRKLNAQTIKNAGPLPHIDDLRELSGGAKYFSKLDLRSGYHQLEIHPRDRYKTALKTRYGHFEWIVMPFGLMNGPTTFQAAMTTEFRDILDRFMLIYLDDMLVYSRTLDEHIVHLRSVLDRLRTAKYKANRAKCKFAQQELEYLGLFVTPQGISSLTDKIKAIQDWAEPTNTTEVRSFMGLVGYYQLFIGGYARIAAPLSRLQSPQVPFQFTDEVRSSFHKLKMALLLTLVLSIYDPTLPTRVTTDASGYGMGAVLEQHDGVDWHPVEYFSQKVPPINSVDDARKELLAFVTVLKRWRHFLLGRRRFTWVTDNNPLTYYKTQDTVSSTIARWMYFIDQFDFTPKHIPGLSNRAADALSRRSDLCAVTHHAFNFDKALHQHFVPAYRCATVDYHRHIKTESCLGYSYNGQVFYWGDDGS</sequence>
<dbReference type="InterPro" id="IPR000477">
    <property type="entry name" value="RT_dom"/>
</dbReference>
<dbReference type="InterPro" id="IPR043128">
    <property type="entry name" value="Rev_trsase/Diguanyl_cyclase"/>
</dbReference>
<keyword evidence="6" id="KW-0378">Hydrolase</keyword>
<proteinExistence type="predicted"/>
<evidence type="ECO:0000313" key="9">
    <source>
        <dbReference type="EMBL" id="GBG59549.1"/>
    </source>
</evidence>
<dbReference type="PANTHER" id="PTHR37984">
    <property type="entry name" value="PROTEIN CBG26694"/>
    <property type="match status" value="1"/>
</dbReference>
<accession>A0A388JP09</accession>
<dbReference type="Gene3D" id="3.10.10.10">
    <property type="entry name" value="HIV Type 1 Reverse Transcriptase, subunit A, domain 1"/>
    <property type="match status" value="1"/>
</dbReference>
<dbReference type="Gene3D" id="2.40.70.10">
    <property type="entry name" value="Acid Proteases"/>
    <property type="match status" value="1"/>
</dbReference>
<dbReference type="Pfam" id="PF00078">
    <property type="entry name" value="RVT_1"/>
    <property type="match status" value="1"/>
</dbReference>
<name>A0A388JP09_CHABU</name>
<dbReference type="PROSITE" id="PS50878">
    <property type="entry name" value="RT_POL"/>
    <property type="match status" value="1"/>
</dbReference>
<dbReference type="InterPro" id="IPR050951">
    <property type="entry name" value="Retrovirus_Pol_polyprotein"/>
</dbReference>
<dbReference type="Pfam" id="PF17917">
    <property type="entry name" value="RT_RNaseH"/>
    <property type="match status" value="1"/>
</dbReference>
<dbReference type="Gene3D" id="3.30.70.270">
    <property type="match status" value="2"/>
</dbReference>